<sequence length="168" mass="18999">MAEVADLYYGIAAPFKAISKHNKKHAQQMQSCFEKAVKRGFVSPSVRRTVPSGNLPQPSPEAPDDPFESELEHHLVGMLGEEQAKRLLSGEEPLVQRHDVVPQQQPQQPDEVGTSRFNLPSGIHYDHEEFLKFLVTPLSELEENRLTEMAKLRPLDKELQSAIQVYCL</sequence>
<dbReference type="Proteomes" id="UP000281553">
    <property type="component" value="Unassembled WGS sequence"/>
</dbReference>
<reference evidence="2 3" key="1">
    <citation type="submission" date="2018-11" db="EMBL/GenBank/DDBJ databases">
        <authorList>
            <consortium name="Pathogen Informatics"/>
        </authorList>
    </citation>
    <scope>NUCLEOTIDE SEQUENCE [LARGE SCALE GENOMIC DNA]</scope>
</reference>
<proteinExistence type="predicted"/>
<dbReference type="EMBL" id="UYRU01057428">
    <property type="protein sequence ID" value="VDN13815.1"/>
    <property type="molecule type" value="Genomic_DNA"/>
</dbReference>
<evidence type="ECO:0000313" key="3">
    <source>
        <dbReference type="Proteomes" id="UP000281553"/>
    </source>
</evidence>
<gene>
    <name evidence="2" type="ORF">DILT_LOCUS9646</name>
</gene>
<accession>A0A3P7L917</accession>
<dbReference type="AlphaFoldDB" id="A0A3P7L917"/>
<protein>
    <submittedName>
        <fullName evidence="2">Uncharacterized protein</fullName>
    </submittedName>
</protein>
<dbReference type="OrthoDB" id="10064338at2759"/>
<evidence type="ECO:0000256" key="1">
    <source>
        <dbReference type="SAM" id="MobiDB-lite"/>
    </source>
</evidence>
<organism evidence="2 3">
    <name type="scientific">Dibothriocephalus latus</name>
    <name type="common">Fish tapeworm</name>
    <name type="synonym">Diphyllobothrium latum</name>
    <dbReference type="NCBI Taxonomy" id="60516"/>
    <lineage>
        <taxon>Eukaryota</taxon>
        <taxon>Metazoa</taxon>
        <taxon>Spiralia</taxon>
        <taxon>Lophotrochozoa</taxon>
        <taxon>Platyhelminthes</taxon>
        <taxon>Cestoda</taxon>
        <taxon>Eucestoda</taxon>
        <taxon>Diphyllobothriidea</taxon>
        <taxon>Diphyllobothriidae</taxon>
        <taxon>Dibothriocephalus</taxon>
    </lineage>
</organism>
<evidence type="ECO:0000313" key="2">
    <source>
        <dbReference type="EMBL" id="VDN13815.1"/>
    </source>
</evidence>
<name>A0A3P7L917_DIBLA</name>
<feature type="region of interest" description="Disordered" evidence="1">
    <location>
        <begin position="47"/>
        <end position="68"/>
    </location>
</feature>
<keyword evidence="3" id="KW-1185">Reference proteome</keyword>